<evidence type="ECO:0000313" key="2">
    <source>
        <dbReference type="EMBL" id="QJA96430.1"/>
    </source>
</evidence>
<evidence type="ECO:0000256" key="1">
    <source>
        <dbReference type="SAM" id="MobiDB-lite"/>
    </source>
</evidence>
<name>A0A6M3LN32_9ZZZZ</name>
<feature type="region of interest" description="Disordered" evidence="1">
    <location>
        <begin position="1"/>
        <end position="74"/>
    </location>
</feature>
<accession>A0A6M3LN32</accession>
<dbReference type="AlphaFoldDB" id="A0A6M3LN32"/>
<protein>
    <submittedName>
        <fullName evidence="2">Uncharacterized protein</fullName>
    </submittedName>
</protein>
<feature type="compositionally biased region" description="Basic and acidic residues" evidence="1">
    <location>
        <begin position="63"/>
        <end position="74"/>
    </location>
</feature>
<organism evidence="2">
    <name type="scientific">viral metagenome</name>
    <dbReference type="NCBI Taxonomy" id="1070528"/>
    <lineage>
        <taxon>unclassified sequences</taxon>
        <taxon>metagenomes</taxon>
        <taxon>organismal metagenomes</taxon>
    </lineage>
</organism>
<sequence>MENTNAGGNRKRTKRNYKISGSNVSINNNGNNGGNKGSDRSSGGVGSGGDTPLTHAIHRNQRGRNESRYAKEDN</sequence>
<gene>
    <name evidence="2" type="ORF">MM415B08738_0010</name>
</gene>
<dbReference type="EMBL" id="MT143399">
    <property type="protein sequence ID" value="QJA96430.1"/>
    <property type="molecule type" value="Genomic_DNA"/>
</dbReference>
<proteinExistence type="predicted"/>
<feature type="compositionally biased region" description="Low complexity" evidence="1">
    <location>
        <begin position="20"/>
        <end position="30"/>
    </location>
</feature>
<reference evidence="2" key="1">
    <citation type="submission" date="2020-03" db="EMBL/GenBank/DDBJ databases">
        <title>The deep terrestrial virosphere.</title>
        <authorList>
            <person name="Holmfeldt K."/>
            <person name="Nilsson E."/>
            <person name="Simone D."/>
            <person name="Lopez-Fernandez M."/>
            <person name="Wu X."/>
            <person name="de Brujin I."/>
            <person name="Lundin D."/>
            <person name="Andersson A."/>
            <person name="Bertilsson S."/>
            <person name="Dopson M."/>
        </authorList>
    </citation>
    <scope>NUCLEOTIDE SEQUENCE</scope>
    <source>
        <strain evidence="2">MM415B08738</strain>
    </source>
</reference>